<dbReference type="SUPFAM" id="SSF51735">
    <property type="entry name" value="NAD(P)-binding Rossmann-fold domains"/>
    <property type="match status" value="1"/>
</dbReference>
<name>A0ABR2YEB2_9CHLO</name>
<dbReference type="PRINTS" id="PR00080">
    <property type="entry name" value="SDRFAMILY"/>
</dbReference>
<dbReference type="Pfam" id="PF00106">
    <property type="entry name" value="adh_short"/>
    <property type="match status" value="1"/>
</dbReference>
<evidence type="ECO:0000256" key="1">
    <source>
        <dbReference type="RuleBase" id="RU000363"/>
    </source>
</evidence>
<reference evidence="3 4" key="1">
    <citation type="journal article" date="2024" name="Nat. Commun.">
        <title>Phylogenomics reveals the evolutionary origins of lichenization in chlorophyte algae.</title>
        <authorList>
            <person name="Puginier C."/>
            <person name="Libourel C."/>
            <person name="Otte J."/>
            <person name="Skaloud P."/>
            <person name="Haon M."/>
            <person name="Grisel S."/>
            <person name="Petersen M."/>
            <person name="Berrin J.G."/>
            <person name="Delaux P.M."/>
            <person name="Dal Grande F."/>
            <person name="Keller J."/>
        </authorList>
    </citation>
    <scope>NUCLEOTIDE SEQUENCE [LARGE SCALE GENOMIC DNA]</scope>
    <source>
        <strain evidence="3 4">SAG 216-7</strain>
    </source>
</reference>
<organism evidence="3 4">
    <name type="scientific">Coccomyxa subellipsoidea</name>
    <dbReference type="NCBI Taxonomy" id="248742"/>
    <lineage>
        <taxon>Eukaryota</taxon>
        <taxon>Viridiplantae</taxon>
        <taxon>Chlorophyta</taxon>
        <taxon>core chlorophytes</taxon>
        <taxon>Trebouxiophyceae</taxon>
        <taxon>Trebouxiophyceae incertae sedis</taxon>
        <taxon>Coccomyxaceae</taxon>
        <taxon>Coccomyxa</taxon>
    </lineage>
</organism>
<dbReference type="InterPro" id="IPR002347">
    <property type="entry name" value="SDR_fam"/>
</dbReference>
<protein>
    <recommendedName>
        <fullName evidence="2">Ketoreductase domain-containing protein</fullName>
    </recommendedName>
</protein>
<proteinExistence type="inferred from homology"/>
<feature type="domain" description="Ketoreductase" evidence="2">
    <location>
        <begin position="6"/>
        <end position="182"/>
    </location>
</feature>
<evidence type="ECO:0000313" key="3">
    <source>
        <dbReference type="EMBL" id="KAK9903393.1"/>
    </source>
</evidence>
<dbReference type="PRINTS" id="PR00081">
    <property type="entry name" value="GDHRDH"/>
</dbReference>
<dbReference type="Proteomes" id="UP001491310">
    <property type="component" value="Unassembled WGS sequence"/>
</dbReference>
<dbReference type="InterPro" id="IPR036291">
    <property type="entry name" value="NAD(P)-bd_dom_sf"/>
</dbReference>
<sequence>MGEVQKVVVVTGASSGIGLGTVRVLTKAGYHVCGSVRRPADGERLMTEFGASFTPLLFDVTDQAAVKNAADKVRELLGGRTLTGLVNNAGVAFHGPLMHQPIAEFARNVEINLTGTLIVTQAFLPLLGADRTLTGPPGRIVMVSSIGGKFAAPFIGAYAASKDGLEGMSESLRRELMLFGVDVIIVGPGAVVTPIWDKAEAQNVSAYDGTPYKDALAKFAKIMLDDGRSGHTPEHIGRGIHTALTARRPAVRYAIVANKFQRWTLPLLLPVRWVDWLMASTLGLLYKKPAKKVQQLNGKAE</sequence>
<evidence type="ECO:0000259" key="2">
    <source>
        <dbReference type="SMART" id="SM00822"/>
    </source>
</evidence>
<evidence type="ECO:0000313" key="4">
    <source>
        <dbReference type="Proteomes" id="UP001491310"/>
    </source>
</evidence>
<dbReference type="InterPro" id="IPR020904">
    <property type="entry name" value="Sc_DH/Rdtase_CS"/>
</dbReference>
<dbReference type="Gene3D" id="3.40.50.720">
    <property type="entry name" value="NAD(P)-binding Rossmann-like Domain"/>
    <property type="match status" value="1"/>
</dbReference>
<accession>A0ABR2YEB2</accession>
<comment type="caution">
    <text evidence="3">The sequence shown here is derived from an EMBL/GenBank/DDBJ whole genome shotgun (WGS) entry which is preliminary data.</text>
</comment>
<dbReference type="PANTHER" id="PTHR43313:SF1">
    <property type="entry name" value="3BETA-HYDROXYSTEROID DEHYDROGENASE DHS-16"/>
    <property type="match status" value="1"/>
</dbReference>
<keyword evidence="4" id="KW-1185">Reference proteome</keyword>
<dbReference type="SMART" id="SM00822">
    <property type="entry name" value="PKS_KR"/>
    <property type="match status" value="1"/>
</dbReference>
<gene>
    <name evidence="3" type="ORF">WJX75_004663</name>
</gene>
<dbReference type="PANTHER" id="PTHR43313">
    <property type="entry name" value="SHORT-CHAIN DEHYDROGENASE/REDUCTASE FAMILY 9C"/>
    <property type="match status" value="1"/>
</dbReference>
<dbReference type="PROSITE" id="PS00061">
    <property type="entry name" value="ADH_SHORT"/>
    <property type="match status" value="1"/>
</dbReference>
<dbReference type="EMBL" id="JALJOT010000014">
    <property type="protein sequence ID" value="KAK9903393.1"/>
    <property type="molecule type" value="Genomic_DNA"/>
</dbReference>
<comment type="similarity">
    <text evidence="1">Belongs to the short-chain dehydrogenases/reductases (SDR) family.</text>
</comment>
<dbReference type="InterPro" id="IPR057326">
    <property type="entry name" value="KR_dom"/>
</dbReference>